<proteinExistence type="predicted"/>
<dbReference type="WBParaSite" id="PDA_v2.g14309.t1">
    <property type="protein sequence ID" value="PDA_v2.g14309.t1"/>
    <property type="gene ID" value="PDA_v2.g14309"/>
</dbReference>
<dbReference type="Proteomes" id="UP000887578">
    <property type="component" value="Unplaced"/>
</dbReference>
<sequence>MDGLDSMEPHISKWQNVITSTAKTDLLYLKEEITSHVGIPFQTKLQTIQDKRVNYETLQSEEADYVEETVEPLLPPSVVGQPPPDAPIDKRILTVSF</sequence>
<protein>
    <submittedName>
        <fullName evidence="2">Uncharacterized protein</fullName>
    </submittedName>
</protein>
<reference evidence="2" key="1">
    <citation type="submission" date="2022-11" db="UniProtKB">
        <authorList>
            <consortium name="WormBaseParasite"/>
        </authorList>
    </citation>
    <scope>IDENTIFICATION</scope>
</reference>
<evidence type="ECO:0000313" key="1">
    <source>
        <dbReference type="Proteomes" id="UP000887578"/>
    </source>
</evidence>
<accession>A0A914PHP4</accession>
<name>A0A914PHP4_9BILA</name>
<keyword evidence="1" id="KW-1185">Reference proteome</keyword>
<dbReference type="AlphaFoldDB" id="A0A914PHP4"/>
<organism evidence="1 2">
    <name type="scientific">Panagrolaimus davidi</name>
    <dbReference type="NCBI Taxonomy" id="227884"/>
    <lineage>
        <taxon>Eukaryota</taxon>
        <taxon>Metazoa</taxon>
        <taxon>Ecdysozoa</taxon>
        <taxon>Nematoda</taxon>
        <taxon>Chromadorea</taxon>
        <taxon>Rhabditida</taxon>
        <taxon>Tylenchina</taxon>
        <taxon>Panagrolaimomorpha</taxon>
        <taxon>Panagrolaimoidea</taxon>
        <taxon>Panagrolaimidae</taxon>
        <taxon>Panagrolaimus</taxon>
    </lineage>
</organism>
<evidence type="ECO:0000313" key="2">
    <source>
        <dbReference type="WBParaSite" id="PDA_v2.g14309.t1"/>
    </source>
</evidence>